<dbReference type="AlphaFoldDB" id="A0A7W2ARS7"/>
<gene>
    <name evidence="2" type="ORF">H2C83_06170</name>
</gene>
<dbReference type="GO" id="GO:0070290">
    <property type="term" value="F:N-acylphosphatidylethanolamine-specific phospholipase D activity"/>
    <property type="evidence" value="ECO:0007669"/>
    <property type="project" value="InterPro"/>
</dbReference>
<dbReference type="Gene3D" id="3.60.15.10">
    <property type="entry name" value="Ribonuclease Z/Hydroxyacylglutathione hydrolase-like"/>
    <property type="match status" value="1"/>
</dbReference>
<evidence type="ECO:0000313" key="3">
    <source>
        <dbReference type="Proteomes" id="UP000538292"/>
    </source>
</evidence>
<dbReference type="RefSeq" id="WP_181738893.1">
    <property type="nucleotide sequence ID" value="NZ_JACEOL010000019.1"/>
</dbReference>
<name>A0A7W2ARS7_9BACL</name>
<keyword evidence="2" id="KW-0378">Hydrolase</keyword>
<keyword evidence="3" id="KW-1185">Reference proteome</keyword>
<sequence>MNILFYVLMFVILSISAGVACFWWRRQYAPNPACKNPARFLKPQSWSDQEVTIGWVGHSTVLINFYGTTILTDPVWSDKAGIHLGFNWTIGPKRHTRPALKMEDLGKVDLIILSHAHLDHFDVPTLKKLVHPETVVITPENTSRLLRSMAFSHVLELSAGQSTNPLPDKDLMVRAIPVRHWGNRYPWNRKYGYQGYLLSKKDTCLFFAGDTAYTPEFARLRQWGKIDVAFIPIGAYEPAQLQRAHCTPEQAWQMFRDMGAEKLVPIHWDTFVLSFEPVDEPLKRLLKAAGEERDRIVIREHGQTCCFTKQFSETLV</sequence>
<protein>
    <submittedName>
        <fullName evidence="2">MBL fold metallo-hydrolase</fullName>
    </submittedName>
</protein>
<comment type="caution">
    <text evidence="2">The sequence shown here is derived from an EMBL/GenBank/DDBJ whole genome shotgun (WGS) entry which is preliminary data.</text>
</comment>
<feature type="domain" description="Metallo-beta-lactamase" evidence="1">
    <location>
        <begin position="68"/>
        <end position="268"/>
    </location>
</feature>
<dbReference type="GO" id="GO:0005737">
    <property type="term" value="C:cytoplasm"/>
    <property type="evidence" value="ECO:0007669"/>
    <property type="project" value="TreeGrafter"/>
</dbReference>
<organism evidence="2 3">
    <name type="scientific">Thermoactinomyces mirandus</name>
    <dbReference type="NCBI Taxonomy" id="2756294"/>
    <lineage>
        <taxon>Bacteria</taxon>
        <taxon>Bacillati</taxon>
        <taxon>Bacillota</taxon>
        <taxon>Bacilli</taxon>
        <taxon>Bacillales</taxon>
        <taxon>Thermoactinomycetaceae</taxon>
        <taxon>Thermoactinomyces</taxon>
    </lineage>
</organism>
<dbReference type="PANTHER" id="PTHR15032:SF36">
    <property type="entry name" value="METALLO-BETA-LACTAMASE DOMAIN-CONTAINING PROTEIN"/>
    <property type="match status" value="1"/>
</dbReference>
<dbReference type="EMBL" id="JACEOL010000019">
    <property type="protein sequence ID" value="MBA4601910.1"/>
    <property type="molecule type" value="Genomic_DNA"/>
</dbReference>
<accession>A0A7W2ARS7</accession>
<dbReference type="Proteomes" id="UP000538292">
    <property type="component" value="Unassembled WGS sequence"/>
</dbReference>
<dbReference type="Pfam" id="PF12706">
    <property type="entry name" value="Lactamase_B_2"/>
    <property type="match status" value="1"/>
</dbReference>
<evidence type="ECO:0000259" key="1">
    <source>
        <dbReference type="Pfam" id="PF12706"/>
    </source>
</evidence>
<dbReference type="GO" id="GO:0008270">
    <property type="term" value="F:zinc ion binding"/>
    <property type="evidence" value="ECO:0007669"/>
    <property type="project" value="InterPro"/>
</dbReference>
<dbReference type="InterPro" id="IPR036866">
    <property type="entry name" value="RibonucZ/Hydroxyglut_hydro"/>
</dbReference>
<dbReference type="PIRSF" id="PIRSF038896">
    <property type="entry name" value="NAPE-PLD"/>
    <property type="match status" value="1"/>
</dbReference>
<evidence type="ECO:0000313" key="2">
    <source>
        <dbReference type="EMBL" id="MBA4601910.1"/>
    </source>
</evidence>
<dbReference type="SUPFAM" id="SSF56281">
    <property type="entry name" value="Metallo-hydrolase/oxidoreductase"/>
    <property type="match status" value="1"/>
</dbReference>
<reference evidence="2 3" key="1">
    <citation type="submission" date="2020-07" db="EMBL/GenBank/DDBJ databases">
        <title>Thermoactinomyces phylogeny.</title>
        <authorList>
            <person name="Dunlap C."/>
        </authorList>
    </citation>
    <scope>NUCLEOTIDE SEQUENCE [LARGE SCALE GENOMIC DNA]</scope>
    <source>
        <strain evidence="2 3">AMNI-1</strain>
    </source>
</reference>
<dbReference type="PANTHER" id="PTHR15032">
    <property type="entry name" value="N-ACYL-PHOSPHATIDYLETHANOLAMINE-HYDROLYZING PHOSPHOLIPASE D"/>
    <property type="match status" value="1"/>
</dbReference>
<dbReference type="InterPro" id="IPR001279">
    <property type="entry name" value="Metallo-B-lactamas"/>
</dbReference>
<proteinExistence type="predicted"/>
<dbReference type="InterPro" id="IPR024884">
    <property type="entry name" value="NAPE-PLD"/>
</dbReference>